<feature type="region of interest" description="Disordered" evidence="1">
    <location>
        <begin position="124"/>
        <end position="233"/>
    </location>
</feature>
<accession>A0ABM0MNK0</accession>
<feature type="compositionally biased region" description="Low complexity" evidence="1">
    <location>
        <begin position="148"/>
        <end position="184"/>
    </location>
</feature>
<dbReference type="RefSeq" id="XP_006821591.1">
    <property type="nucleotide sequence ID" value="XM_006821528.1"/>
</dbReference>
<dbReference type="Proteomes" id="UP000694865">
    <property type="component" value="Unplaced"/>
</dbReference>
<keyword evidence="2" id="KW-1185">Reference proteome</keyword>
<dbReference type="GeneID" id="102802195"/>
<evidence type="ECO:0000256" key="1">
    <source>
        <dbReference type="SAM" id="MobiDB-lite"/>
    </source>
</evidence>
<gene>
    <name evidence="3" type="primary">LOC102802195</name>
</gene>
<feature type="region of interest" description="Disordered" evidence="1">
    <location>
        <begin position="1"/>
        <end position="109"/>
    </location>
</feature>
<feature type="compositionally biased region" description="Polar residues" evidence="1">
    <location>
        <begin position="196"/>
        <end position="211"/>
    </location>
</feature>
<proteinExistence type="predicted"/>
<evidence type="ECO:0000313" key="3">
    <source>
        <dbReference type="RefSeq" id="XP_006821591.1"/>
    </source>
</evidence>
<protein>
    <submittedName>
        <fullName evidence="3">Uncharacterized protein</fullName>
    </submittedName>
</protein>
<reference evidence="3" key="1">
    <citation type="submission" date="2025-08" db="UniProtKB">
        <authorList>
            <consortium name="RefSeq"/>
        </authorList>
    </citation>
    <scope>IDENTIFICATION</scope>
    <source>
        <tissue evidence="3">Testes</tissue>
    </source>
</reference>
<sequence>MVGSDLDLNGTALKTTTSVQREESKDVTSPRQLEPLKKYSTGSQKAIPYPRPSLSSPRQPPSCLSSPRPLSSSYPSTGQPSSFRSPRQSLSSSSSSSSGSSSNSKKFTLPSSTKFKAAIPCLTGAVSPPTIMNPGEDSPTPTANGDNLSLSDSFRSSSPSSQRLLSHFQSTSSTFSNKTKSSTFLADQTPHRNHHLSPQQQKQEYNNNTTGKARPKSAKSSTPTFMEKQGWKY</sequence>
<feature type="compositionally biased region" description="Low complexity" evidence="1">
    <location>
        <begin position="52"/>
        <end position="104"/>
    </location>
</feature>
<organism evidence="2 3">
    <name type="scientific">Saccoglossus kowalevskii</name>
    <name type="common">Acorn worm</name>
    <dbReference type="NCBI Taxonomy" id="10224"/>
    <lineage>
        <taxon>Eukaryota</taxon>
        <taxon>Metazoa</taxon>
        <taxon>Hemichordata</taxon>
        <taxon>Enteropneusta</taxon>
        <taxon>Harrimaniidae</taxon>
        <taxon>Saccoglossus</taxon>
    </lineage>
</organism>
<evidence type="ECO:0000313" key="2">
    <source>
        <dbReference type="Proteomes" id="UP000694865"/>
    </source>
</evidence>
<name>A0ABM0MNK0_SACKO</name>